<dbReference type="AlphaFoldDB" id="A0A517S899"/>
<reference evidence="9 10" key="1">
    <citation type="submission" date="2019-02" db="EMBL/GenBank/DDBJ databases">
        <title>Deep-cultivation of Planctomycetes and their phenomic and genomic characterization uncovers novel biology.</title>
        <authorList>
            <person name="Wiegand S."/>
            <person name="Jogler M."/>
            <person name="Boedeker C."/>
            <person name="Pinto D."/>
            <person name="Vollmers J."/>
            <person name="Rivas-Marin E."/>
            <person name="Kohn T."/>
            <person name="Peeters S.H."/>
            <person name="Heuer A."/>
            <person name="Rast P."/>
            <person name="Oberbeckmann S."/>
            <person name="Bunk B."/>
            <person name="Jeske O."/>
            <person name="Meyerdierks A."/>
            <person name="Storesund J.E."/>
            <person name="Kallscheuer N."/>
            <person name="Luecker S."/>
            <person name="Lage O.M."/>
            <person name="Pohl T."/>
            <person name="Merkel B.J."/>
            <person name="Hornburger P."/>
            <person name="Mueller R.-W."/>
            <person name="Bruemmer F."/>
            <person name="Labrenz M."/>
            <person name="Spormann A.M."/>
            <person name="Op den Camp H."/>
            <person name="Overmann J."/>
            <person name="Amann R."/>
            <person name="Jetten M.S.M."/>
            <person name="Mascher T."/>
            <person name="Medema M.H."/>
            <person name="Devos D.P."/>
            <person name="Kaster A.-K."/>
            <person name="Ovreas L."/>
            <person name="Rohde M."/>
            <person name="Galperin M.Y."/>
            <person name="Jogler C."/>
        </authorList>
    </citation>
    <scope>NUCLEOTIDE SEQUENCE [LARGE SCALE GENOMIC DNA]</scope>
    <source>
        <strain evidence="9 10">Pan44</strain>
    </source>
</reference>
<keyword evidence="4" id="KW-0238">DNA-binding</keyword>
<feature type="domain" description="RNA polymerase sigma-70 region 2" evidence="7">
    <location>
        <begin position="26"/>
        <end position="86"/>
    </location>
</feature>
<dbReference type="KEGG" id="ccos:Pan44_03640"/>
<dbReference type="InterPro" id="IPR036388">
    <property type="entry name" value="WH-like_DNA-bd_sf"/>
</dbReference>
<dbReference type="GO" id="GO:0003677">
    <property type="term" value="F:DNA binding"/>
    <property type="evidence" value="ECO:0007669"/>
    <property type="project" value="UniProtKB-KW"/>
</dbReference>
<proteinExistence type="inferred from homology"/>
<evidence type="ECO:0000256" key="1">
    <source>
        <dbReference type="ARBA" id="ARBA00010641"/>
    </source>
</evidence>
<dbReference type="InterPro" id="IPR007627">
    <property type="entry name" value="RNA_pol_sigma70_r2"/>
</dbReference>
<dbReference type="InterPro" id="IPR013249">
    <property type="entry name" value="RNA_pol_sigma70_r4_t2"/>
</dbReference>
<dbReference type="InterPro" id="IPR014284">
    <property type="entry name" value="RNA_pol_sigma-70_dom"/>
</dbReference>
<organism evidence="9 10">
    <name type="scientific">Caulifigura coniformis</name>
    <dbReference type="NCBI Taxonomy" id="2527983"/>
    <lineage>
        <taxon>Bacteria</taxon>
        <taxon>Pseudomonadati</taxon>
        <taxon>Planctomycetota</taxon>
        <taxon>Planctomycetia</taxon>
        <taxon>Planctomycetales</taxon>
        <taxon>Planctomycetaceae</taxon>
        <taxon>Caulifigura</taxon>
    </lineage>
</organism>
<dbReference type="InParanoid" id="A0A517S899"/>
<gene>
    <name evidence="9" type="primary">sigW_4</name>
    <name evidence="9" type="ORF">Pan44_03640</name>
</gene>
<dbReference type="RefSeq" id="WP_145026652.1">
    <property type="nucleotide sequence ID" value="NZ_CP036271.1"/>
</dbReference>
<evidence type="ECO:0000256" key="3">
    <source>
        <dbReference type="ARBA" id="ARBA00023082"/>
    </source>
</evidence>
<dbReference type="EMBL" id="CP036271">
    <property type="protein sequence ID" value="QDT52354.1"/>
    <property type="molecule type" value="Genomic_DNA"/>
</dbReference>
<evidence type="ECO:0000259" key="7">
    <source>
        <dbReference type="Pfam" id="PF04542"/>
    </source>
</evidence>
<comment type="similarity">
    <text evidence="1">Belongs to the sigma-70 factor family. ECF subfamily.</text>
</comment>
<dbReference type="NCBIfam" id="TIGR02937">
    <property type="entry name" value="sigma70-ECF"/>
    <property type="match status" value="1"/>
</dbReference>
<accession>A0A517S899</accession>
<evidence type="ECO:0000313" key="9">
    <source>
        <dbReference type="EMBL" id="QDT52354.1"/>
    </source>
</evidence>
<feature type="compositionally biased region" description="Basic and acidic residues" evidence="6">
    <location>
        <begin position="1"/>
        <end position="16"/>
    </location>
</feature>
<dbReference type="InterPro" id="IPR013324">
    <property type="entry name" value="RNA_pol_sigma_r3/r4-like"/>
</dbReference>
<dbReference type="Pfam" id="PF04542">
    <property type="entry name" value="Sigma70_r2"/>
    <property type="match status" value="1"/>
</dbReference>
<evidence type="ECO:0000256" key="6">
    <source>
        <dbReference type="SAM" id="MobiDB-lite"/>
    </source>
</evidence>
<dbReference type="InterPro" id="IPR039425">
    <property type="entry name" value="RNA_pol_sigma-70-like"/>
</dbReference>
<feature type="region of interest" description="Disordered" evidence="6">
    <location>
        <begin position="85"/>
        <end position="109"/>
    </location>
</feature>
<keyword evidence="5" id="KW-0804">Transcription</keyword>
<dbReference type="Proteomes" id="UP000315700">
    <property type="component" value="Chromosome"/>
</dbReference>
<evidence type="ECO:0000256" key="5">
    <source>
        <dbReference type="ARBA" id="ARBA00023163"/>
    </source>
</evidence>
<evidence type="ECO:0000313" key="10">
    <source>
        <dbReference type="Proteomes" id="UP000315700"/>
    </source>
</evidence>
<dbReference type="GO" id="GO:0006352">
    <property type="term" value="P:DNA-templated transcription initiation"/>
    <property type="evidence" value="ECO:0007669"/>
    <property type="project" value="InterPro"/>
</dbReference>
<sequence>MKESPLPADERPRQEDEQGQWIARTVQPALAFAITLVRNRHDAEDIVQECYRKLLARSGHYNLPRDGVKLLYKSITNAAINHVQRRPATRTSDDLGDVAFPPHAQDGQPPEARLLEQELESAIEQALAQLPVNQRAVLELSGLGHSLLDVAEILNISHGNARVLLHRARQSVAAKLKVFREGEVS</sequence>
<dbReference type="InterPro" id="IPR013325">
    <property type="entry name" value="RNA_pol_sigma_r2"/>
</dbReference>
<evidence type="ECO:0000256" key="4">
    <source>
        <dbReference type="ARBA" id="ARBA00023125"/>
    </source>
</evidence>
<evidence type="ECO:0000259" key="8">
    <source>
        <dbReference type="Pfam" id="PF08281"/>
    </source>
</evidence>
<dbReference type="SUPFAM" id="SSF88946">
    <property type="entry name" value="Sigma2 domain of RNA polymerase sigma factors"/>
    <property type="match status" value="1"/>
</dbReference>
<evidence type="ECO:0000256" key="2">
    <source>
        <dbReference type="ARBA" id="ARBA00023015"/>
    </source>
</evidence>
<dbReference type="PANTHER" id="PTHR43133:SF8">
    <property type="entry name" value="RNA POLYMERASE SIGMA FACTOR HI_1459-RELATED"/>
    <property type="match status" value="1"/>
</dbReference>
<feature type="region of interest" description="Disordered" evidence="6">
    <location>
        <begin position="1"/>
        <end position="20"/>
    </location>
</feature>
<feature type="domain" description="RNA polymerase sigma factor 70 region 4 type 2" evidence="8">
    <location>
        <begin position="122"/>
        <end position="170"/>
    </location>
</feature>
<keyword evidence="10" id="KW-1185">Reference proteome</keyword>
<keyword evidence="2" id="KW-0805">Transcription regulation</keyword>
<name>A0A517S899_9PLAN</name>
<keyword evidence="3" id="KW-0731">Sigma factor</keyword>
<dbReference type="Gene3D" id="1.10.1740.10">
    <property type="match status" value="1"/>
</dbReference>
<dbReference type="PANTHER" id="PTHR43133">
    <property type="entry name" value="RNA POLYMERASE ECF-TYPE SIGMA FACTO"/>
    <property type="match status" value="1"/>
</dbReference>
<dbReference type="Pfam" id="PF08281">
    <property type="entry name" value="Sigma70_r4_2"/>
    <property type="match status" value="1"/>
</dbReference>
<protein>
    <submittedName>
        <fullName evidence="9">ECF RNA polymerase sigma factor SigW</fullName>
    </submittedName>
</protein>
<dbReference type="GO" id="GO:0016987">
    <property type="term" value="F:sigma factor activity"/>
    <property type="evidence" value="ECO:0007669"/>
    <property type="project" value="UniProtKB-KW"/>
</dbReference>
<dbReference type="CDD" id="cd06171">
    <property type="entry name" value="Sigma70_r4"/>
    <property type="match status" value="1"/>
</dbReference>
<dbReference type="SUPFAM" id="SSF88659">
    <property type="entry name" value="Sigma3 and sigma4 domains of RNA polymerase sigma factors"/>
    <property type="match status" value="1"/>
</dbReference>
<dbReference type="Gene3D" id="1.10.10.10">
    <property type="entry name" value="Winged helix-like DNA-binding domain superfamily/Winged helix DNA-binding domain"/>
    <property type="match status" value="1"/>
</dbReference>
<dbReference type="OrthoDB" id="254728at2"/>